<evidence type="ECO:0000256" key="5">
    <source>
        <dbReference type="ARBA" id="ARBA00022553"/>
    </source>
</evidence>
<keyword evidence="4" id="KW-1003">Cell membrane</keyword>
<dbReference type="InterPro" id="IPR003661">
    <property type="entry name" value="HisK_dim/P_dom"/>
</dbReference>
<dbReference type="InterPro" id="IPR005467">
    <property type="entry name" value="His_kinase_dom"/>
</dbReference>
<feature type="transmembrane region" description="Helical" evidence="12">
    <location>
        <begin position="39"/>
        <end position="62"/>
    </location>
</feature>
<evidence type="ECO:0000313" key="15">
    <source>
        <dbReference type="EMBL" id="OKH12991.1"/>
    </source>
</evidence>
<comment type="caution">
    <text evidence="15">The sequence shown here is derived from an EMBL/GenBank/DDBJ whole genome shotgun (WGS) entry which is preliminary data.</text>
</comment>
<keyword evidence="12" id="KW-0472">Membrane</keyword>
<dbReference type="SMART" id="SM00388">
    <property type="entry name" value="HisKA"/>
    <property type="match status" value="1"/>
</dbReference>
<feature type="coiled-coil region" evidence="11">
    <location>
        <begin position="366"/>
        <end position="422"/>
    </location>
</feature>
<dbReference type="InterPro" id="IPR036097">
    <property type="entry name" value="HisK_dim/P_sf"/>
</dbReference>
<dbReference type="Gene3D" id="3.30.450.20">
    <property type="entry name" value="PAS domain"/>
    <property type="match status" value="1"/>
</dbReference>
<dbReference type="PANTHER" id="PTHR43065">
    <property type="entry name" value="SENSOR HISTIDINE KINASE"/>
    <property type="match status" value="1"/>
</dbReference>
<evidence type="ECO:0000256" key="7">
    <source>
        <dbReference type="ARBA" id="ARBA00022692"/>
    </source>
</evidence>
<keyword evidence="6" id="KW-0808">Transferase</keyword>
<evidence type="ECO:0000259" key="13">
    <source>
        <dbReference type="PROSITE" id="PS50109"/>
    </source>
</evidence>
<evidence type="ECO:0000256" key="4">
    <source>
        <dbReference type="ARBA" id="ARBA00022475"/>
    </source>
</evidence>
<reference evidence="15 16" key="1">
    <citation type="submission" date="2016-11" db="EMBL/GenBank/DDBJ databases">
        <title>Draft Genome Sequences of Nine Cyanobacterial Strains from Diverse Habitats.</title>
        <authorList>
            <person name="Zhu T."/>
            <person name="Hou S."/>
            <person name="Lu X."/>
            <person name="Hess W.R."/>
        </authorList>
    </citation>
    <scope>NUCLEOTIDE SEQUENCE [LARGE SCALE GENOMIC DNA]</scope>
    <source>
        <strain evidence="15 16">NIES-592</strain>
    </source>
</reference>
<dbReference type="PROSITE" id="PS50109">
    <property type="entry name" value="HIS_KIN"/>
    <property type="match status" value="1"/>
</dbReference>
<dbReference type="SUPFAM" id="SSF47384">
    <property type="entry name" value="Homodimeric domain of signal transducing histidine kinase"/>
    <property type="match status" value="1"/>
</dbReference>
<dbReference type="GO" id="GO:0000155">
    <property type="term" value="F:phosphorelay sensor kinase activity"/>
    <property type="evidence" value="ECO:0007669"/>
    <property type="project" value="InterPro"/>
</dbReference>
<dbReference type="InterPro" id="IPR003660">
    <property type="entry name" value="HAMP_dom"/>
</dbReference>
<sequence>MPLFSFFNQSTEQQSNPQIVGRGVRLQASYSKLPLSQRIIMPFMLVFFSIMVVAVISFAFWFTSRMEHQIKNSVASSAAVILQELQTEKQDLGSWVQLIAERNDVRTVLQQKDTQALLKILVSHKTNLGLDLIKVVNQNGGVVLDLREPRLNESHLEDRTTISQALGGMYPLDVVSVEKQRGQTQLILVGTAPIKSNEEEVIGAVEIGILINNEFLKSLIAAKDEYLIVFNKDKTVVVSTLTSVTHRNWQLPPTSVPPMRILLTNKHYVAKSIFLPGLSNTSLTVVLLKSLADLNHTVQYLWLRLWGFFLVGGLICTLVGKNIARNISGPLLTVARVAQKATQEGNFDLQAPVTRNDEVGILATSLNSLIRRVAEYTQELEQARTTLEKRVEERTHQLLQKNQELNLAYDQLSYAIQELQQTQAQLIQTEKMSSLGNMVAGVAHEINNPISFIYGNISYAKEYIEQLLELLHLYKKEYPQPTAAIQTCLEKTELDYISEDLPKILSSMKMGAQRIREIVLSLRNFSRLDESEKKAVNIHEGIDSTLLILNHRLKEGIQVIKEYEETLPLIECYPAQLNQVFLNLLSNAIDALEESFLNNFSLEDNKVNPQILIHTNKAAGNRIYVRITDNGCGIEPQNQDKIFDPFFTTKEVGKGTGLGLWICYQIIQKHQGKIEVNSLLGEGTTVTVTLPLVQKS</sequence>
<keyword evidence="10" id="KW-0902">Two-component regulatory system</keyword>
<evidence type="ECO:0000256" key="8">
    <source>
        <dbReference type="ARBA" id="ARBA00022777"/>
    </source>
</evidence>
<feature type="domain" description="HAMP" evidence="14">
    <location>
        <begin position="325"/>
        <end position="378"/>
    </location>
</feature>
<dbReference type="SUPFAM" id="SSF55874">
    <property type="entry name" value="ATPase domain of HSP90 chaperone/DNA topoisomerase II/histidine kinase"/>
    <property type="match status" value="1"/>
</dbReference>
<dbReference type="Pfam" id="PF00672">
    <property type="entry name" value="HAMP"/>
    <property type="match status" value="1"/>
</dbReference>
<evidence type="ECO:0000256" key="3">
    <source>
        <dbReference type="ARBA" id="ARBA00012438"/>
    </source>
</evidence>
<keyword evidence="16" id="KW-1185">Reference proteome</keyword>
<comment type="catalytic activity">
    <reaction evidence="1">
        <text>ATP + protein L-histidine = ADP + protein N-phospho-L-histidine.</text>
        <dbReference type="EC" id="2.7.13.3"/>
    </reaction>
</comment>
<dbReference type="AlphaFoldDB" id="A0A1U7GXE7"/>
<evidence type="ECO:0000259" key="14">
    <source>
        <dbReference type="PROSITE" id="PS50885"/>
    </source>
</evidence>
<dbReference type="SUPFAM" id="SSF103190">
    <property type="entry name" value="Sensory domain-like"/>
    <property type="match status" value="1"/>
</dbReference>
<keyword evidence="5" id="KW-0597">Phosphoprotein</keyword>
<dbReference type="InterPro" id="IPR029151">
    <property type="entry name" value="Sensor-like_sf"/>
</dbReference>
<accession>A0A1U7GXE7</accession>
<dbReference type="Gene3D" id="1.10.287.130">
    <property type="match status" value="1"/>
</dbReference>
<dbReference type="PRINTS" id="PR00344">
    <property type="entry name" value="BCTRLSENSOR"/>
</dbReference>
<dbReference type="SMART" id="SM00387">
    <property type="entry name" value="HATPase_c"/>
    <property type="match status" value="1"/>
</dbReference>
<dbReference type="Gene3D" id="6.10.340.10">
    <property type="match status" value="1"/>
</dbReference>
<keyword evidence="7 12" id="KW-0812">Transmembrane</keyword>
<dbReference type="CDD" id="cd06225">
    <property type="entry name" value="HAMP"/>
    <property type="match status" value="1"/>
</dbReference>
<dbReference type="SUPFAM" id="SSF158472">
    <property type="entry name" value="HAMP domain-like"/>
    <property type="match status" value="1"/>
</dbReference>
<dbReference type="InterPro" id="IPR004358">
    <property type="entry name" value="Sig_transdc_His_kin-like_C"/>
</dbReference>
<keyword evidence="9 12" id="KW-1133">Transmembrane helix</keyword>
<comment type="subcellular location">
    <subcellularLocation>
        <location evidence="2">Cell membrane</location>
        <topology evidence="2">Multi-pass membrane protein</topology>
    </subcellularLocation>
</comment>
<dbReference type="Proteomes" id="UP000186391">
    <property type="component" value="Unassembled WGS sequence"/>
</dbReference>
<evidence type="ECO:0000256" key="11">
    <source>
        <dbReference type="SAM" id="Coils"/>
    </source>
</evidence>
<dbReference type="InterPro" id="IPR029150">
    <property type="entry name" value="dCache_3"/>
</dbReference>
<evidence type="ECO:0000256" key="9">
    <source>
        <dbReference type="ARBA" id="ARBA00022989"/>
    </source>
</evidence>
<keyword evidence="8 15" id="KW-0418">Kinase</keyword>
<dbReference type="PANTHER" id="PTHR43065:SF50">
    <property type="entry name" value="HISTIDINE KINASE"/>
    <property type="match status" value="1"/>
</dbReference>
<dbReference type="OrthoDB" id="475249at2"/>
<dbReference type="CDD" id="cd00082">
    <property type="entry name" value="HisKA"/>
    <property type="match status" value="1"/>
</dbReference>
<evidence type="ECO:0000256" key="10">
    <source>
        <dbReference type="ARBA" id="ARBA00023012"/>
    </source>
</evidence>
<proteinExistence type="predicted"/>
<feature type="transmembrane region" description="Helical" evidence="12">
    <location>
        <begin position="300"/>
        <end position="320"/>
    </location>
</feature>
<dbReference type="Gene3D" id="3.30.565.10">
    <property type="entry name" value="Histidine kinase-like ATPase, C-terminal domain"/>
    <property type="match status" value="1"/>
</dbReference>
<dbReference type="EC" id="2.7.13.3" evidence="3"/>
<gene>
    <name evidence="15" type="ORF">NIES592_15260</name>
</gene>
<dbReference type="GO" id="GO:0005886">
    <property type="term" value="C:plasma membrane"/>
    <property type="evidence" value="ECO:0007669"/>
    <property type="project" value="UniProtKB-SubCell"/>
</dbReference>
<dbReference type="InterPro" id="IPR036890">
    <property type="entry name" value="HATPase_C_sf"/>
</dbReference>
<dbReference type="InterPro" id="IPR003594">
    <property type="entry name" value="HATPase_dom"/>
</dbReference>
<dbReference type="RefSeq" id="WP_073556200.1">
    <property type="nucleotide sequence ID" value="NZ_MRCA01000008.1"/>
</dbReference>
<keyword evidence="11" id="KW-0175">Coiled coil</keyword>
<evidence type="ECO:0000256" key="6">
    <source>
        <dbReference type="ARBA" id="ARBA00022679"/>
    </source>
</evidence>
<evidence type="ECO:0000256" key="2">
    <source>
        <dbReference type="ARBA" id="ARBA00004651"/>
    </source>
</evidence>
<evidence type="ECO:0000256" key="1">
    <source>
        <dbReference type="ARBA" id="ARBA00000085"/>
    </source>
</evidence>
<feature type="domain" description="Histidine kinase" evidence="13">
    <location>
        <begin position="441"/>
        <end position="694"/>
    </location>
</feature>
<evidence type="ECO:0000313" key="16">
    <source>
        <dbReference type="Proteomes" id="UP000186391"/>
    </source>
</evidence>
<dbReference type="PROSITE" id="PS50885">
    <property type="entry name" value="HAMP"/>
    <property type="match status" value="1"/>
</dbReference>
<dbReference type="EMBL" id="MRCA01000008">
    <property type="protein sequence ID" value="OKH12991.1"/>
    <property type="molecule type" value="Genomic_DNA"/>
</dbReference>
<name>A0A1U7GXE7_9CYAN</name>
<dbReference type="SMART" id="SM00304">
    <property type="entry name" value="HAMP"/>
    <property type="match status" value="1"/>
</dbReference>
<protein>
    <recommendedName>
        <fullName evidence="3">histidine kinase</fullName>
        <ecNumber evidence="3">2.7.13.3</ecNumber>
    </recommendedName>
</protein>
<dbReference type="Pfam" id="PF02518">
    <property type="entry name" value="HATPase_c"/>
    <property type="match status" value="1"/>
</dbReference>
<organism evidence="15 16">
    <name type="scientific">Fischerella major NIES-592</name>
    <dbReference type="NCBI Taxonomy" id="210994"/>
    <lineage>
        <taxon>Bacteria</taxon>
        <taxon>Bacillati</taxon>
        <taxon>Cyanobacteriota</taxon>
        <taxon>Cyanophyceae</taxon>
        <taxon>Nostocales</taxon>
        <taxon>Hapalosiphonaceae</taxon>
        <taxon>Fischerella</taxon>
    </lineage>
</organism>
<evidence type="ECO:0000256" key="12">
    <source>
        <dbReference type="SAM" id="Phobius"/>
    </source>
</evidence>
<dbReference type="Pfam" id="PF14827">
    <property type="entry name" value="dCache_3"/>
    <property type="match status" value="1"/>
</dbReference>